<evidence type="ECO:0000256" key="2">
    <source>
        <dbReference type="ARBA" id="ARBA00022729"/>
    </source>
</evidence>
<dbReference type="PANTHER" id="PTHR33376">
    <property type="match status" value="1"/>
</dbReference>
<protein>
    <submittedName>
        <fullName evidence="4">TRAP-type C4-dicarboxylate transport system substrate-binding protein</fullName>
    </submittedName>
</protein>
<dbReference type="CDD" id="cd13665">
    <property type="entry name" value="PBP2_TRAP_Dctp3_4"/>
    <property type="match status" value="1"/>
</dbReference>
<dbReference type="Proteomes" id="UP000585681">
    <property type="component" value="Unassembled WGS sequence"/>
</dbReference>
<name>A0A840CA69_9RHOB</name>
<dbReference type="SUPFAM" id="SSF53850">
    <property type="entry name" value="Periplasmic binding protein-like II"/>
    <property type="match status" value="1"/>
</dbReference>
<sequence length="370" mass="40248">MRGRAGRGNPKTLNCVGEETQMTQGNFARRSALKGALFAAAVAMNSLPARAADTLVLNYNQWFPSGHWSQADGLYKWFDQIEEVTEGRVKVQASAKPLAPPNRNYQAVVDGVADIAWGPHGYTPGVFPLTEMVELPFITKDAGASSKAYWQLWKEYFEPTGMQSDVVTLAMHVTAGGNISMRKEPVTSMAGLKGKKMRVPTPVVGRVLQQQGVVPVSGSLTELREMLSRGIIDGTVISDELVTGFKVDEDIHAVTQVPGGIFSNSAFIIMNKAKWEKISAEDQAAIMGISGEVLSEKMGALWHQNDIAAREIFKQRLGENYLVADVSFMAEIDAAFAGELGKWKEMAAEMGIDADAALAFYNGEIERPSN</sequence>
<dbReference type="NCBIfam" id="NF037995">
    <property type="entry name" value="TRAP_S1"/>
    <property type="match status" value="1"/>
</dbReference>
<evidence type="ECO:0000256" key="1">
    <source>
        <dbReference type="ARBA" id="ARBA00004418"/>
    </source>
</evidence>
<dbReference type="InterPro" id="IPR018389">
    <property type="entry name" value="DctP_fam"/>
</dbReference>
<proteinExistence type="predicted"/>
<gene>
    <name evidence="4" type="ORF">GGR17_002710</name>
</gene>
<dbReference type="Pfam" id="PF03480">
    <property type="entry name" value="DctP"/>
    <property type="match status" value="1"/>
</dbReference>
<comment type="subcellular location">
    <subcellularLocation>
        <location evidence="1">Periplasm</location>
    </subcellularLocation>
</comment>
<dbReference type="GO" id="GO:0055085">
    <property type="term" value="P:transmembrane transport"/>
    <property type="evidence" value="ECO:0007669"/>
    <property type="project" value="InterPro"/>
</dbReference>
<keyword evidence="2" id="KW-0732">Signal</keyword>
<keyword evidence="5" id="KW-1185">Reference proteome</keyword>
<reference evidence="4" key="1">
    <citation type="submission" date="2020-08" db="EMBL/GenBank/DDBJ databases">
        <title>Genomic Encyclopedia of Type Strains, Phase IV (KMG-IV): sequencing the most valuable type-strain genomes for metagenomic binning, comparative biology and taxonomic classification.</title>
        <authorList>
            <person name="Goeker M."/>
        </authorList>
    </citation>
    <scope>NUCLEOTIDE SEQUENCE [LARGE SCALE GENOMIC DNA]</scope>
    <source>
        <strain evidence="4">DSM 105040</strain>
    </source>
</reference>
<organism evidence="4 5">
    <name type="scientific">Actibacterium naphthalenivorans</name>
    <dbReference type="NCBI Taxonomy" id="1614693"/>
    <lineage>
        <taxon>Bacteria</taxon>
        <taxon>Pseudomonadati</taxon>
        <taxon>Pseudomonadota</taxon>
        <taxon>Alphaproteobacteria</taxon>
        <taxon>Rhodobacterales</taxon>
        <taxon>Roseobacteraceae</taxon>
        <taxon>Actibacterium</taxon>
    </lineage>
</organism>
<dbReference type="EMBL" id="JACIEQ010000003">
    <property type="protein sequence ID" value="MBB4022891.1"/>
    <property type="molecule type" value="Genomic_DNA"/>
</dbReference>
<evidence type="ECO:0000313" key="5">
    <source>
        <dbReference type="Proteomes" id="UP000585681"/>
    </source>
</evidence>
<dbReference type="Gene3D" id="3.40.190.170">
    <property type="entry name" value="Bacterial extracellular solute-binding protein, family 7"/>
    <property type="match status" value="1"/>
</dbReference>
<evidence type="ECO:0000256" key="3">
    <source>
        <dbReference type="ARBA" id="ARBA00022764"/>
    </source>
</evidence>
<keyword evidence="3" id="KW-0574">Periplasm</keyword>
<accession>A0A840CA69</accession>
<comment type="caution">
    <text evidence="4">The sequence shown here is derived from an EMBL/GenBank/DDBJ whole genome shotgun (WGS) entry which is preliminary data.</text>
</comment>
<dbReference type="PANTHER" id="PTHR33376:SF15">
    <property type="entry name" value="BLL6794 PROTEIN"/>
    <property type="match status" value="1"/>
</dbReference>
<evidence type="ECO:0000313" key="4">
    <source>
        <dbReference type="EMBL" id="MBB4022891.1"/>
    </source>
</evidence>
<dbReference type="InterPro" id="IPR038404">
    <property type="entry name" value="TRAP_DctP_sf"/>
</dbReference>
<dbReference type="GO" id="GO:0042597">
    <property type="term" value="C:periplasmic space"/>
    <property type="evidence" value="ECO:0007669"/>
    <property type="project" value="UniProtKB-SubCell"/>
</dbReference>
<dbReference type="AlphaFoldDB" id="A0A840CA69"/>
<dbReference type="RefSeq" id="WP_217621202.1">
    <property type="nucleotide sequence ID" value="NZ_JACIEQ010000003.1"/>
</dbReference>